<dbReference type="GO" id="GO:0005737">
    <property type="term" value="C:cytoplasm"/>
    <property type="evidence" value="ECO:0007669"/>
    <property type="project" value="TreeGrafter"/>
</dbReference>
<dbReference type="InterPro" id="IPR053836">
    <property type="entry name" value="Arc1-like_N"/>
</dbReference>
<dbReference type="PANTHER" id="PTHR44490:SF1">
    <property type="entry name" value="EUKARYOTIC TRANSLATION ELONGATION FACTOR 1 EPSILON-1"/>
    <property type="match status" value="1"/>
</dbReference>
<accession>A0A1C3L1T6</accession>
<sequence>MCILTLVKDNVKSDILKLVLDFIKVVVAKNEGKITFPEIQYKKKISFEHKNKIYKDLFCSLYAIIDMYDCFNELFNEDEDKVSENEEFIFHLASDKYNLKQQDLKHLNELLCEKSFIVSNKHSSIVDIFYFCSIHKLLSEMTAKERVDFSHIFRWFLHIQETLTRIICENMDMNSLPDKSLSSDKEKNPFFHIQPHLTLKNGIAYYKDAKWMSSQGEIMCVLQQGTIS</sequence>
<dbReference type="AlphaFoldDB" id="A0A1C3L1T6"/>
<dbReference type="VEuPathDB" id="PlasmoDB:PmUG01_12074700"/>
<evidence type="ECO:0000259" key="1">
    <source>
        <dbReference type="Pfam" id="PF21972"/>
    </source>
</evidence>
<dbReference type="SUPFAM" id="SSF47616">
    <property type="entry name" value="GST C-terminal domain-like"/>
    <property type="match status" value="1"/>
</dbReference>
<name>A0A1C3L1T6_PLAMA</name>
<feature type="domain" description="Nuclear-export cofactor Arc1-like N-terminal" evidence="1">
    <location>
        <begin position="100"/>
        <end position="163"/>
    </location>
</feature>
<dbReference type="Gene3D" id="2.40.50.140">
    <property type="entry name" value="Nucleic acid-binding proteins"/>
    <property type="match status" value="1"/>
</dbReference>
<dbReference type="Pfam" id="PF21972">
    <property type="entry name" value="Arc1p_N_like"/>
    <property type="match status" value="1"/>
</dbReference>
<dbReference type="InterPro" id="IPR012340">
    <property type="entry name" value="NA-bd_OB-fold"/>
</dbReference>
<evidence type="ECO:0000313" key="3">
    <source>
        <dbReference type="Proteomes" id="UP000219799"/>
    </source>
</evidence>
<dbReference type="Gene3D" id="1.20.1050.10">
    <property type="match status" value="1"/>
</dbReference>
<evidence type="ECO:0000313" key="2">
    <source>
        <dbReference type="EMBL" id="SBT80508.1"/>
    </source>
</evidence>
<dbReference type="InterPro" id="IPR042450">
    <property type="entry name" value="EEF1E1"/>
</dbReference>
<dbReference type="Proteomes" id="UP000219799">
    <property type="component" value="Chromosome 12"/>
</dbReference>
<proteinExistence type="predicted"/>
<dbReference type="EMBL" id="LT594500">
    <property type="protein sequence ID" value="SBT80508.1"/>
    <property type="molecule type" value="Genomic_DNA"/>
</dbReference>
<organism evidence="2 3">
    <name type="scientific">Plasmodium malariae</name>
    <dbReference type="NCBI Taxonomy" id="5858"/>
    <lineage>
        <taxon>Eukaryota</taxon>
        <taxon>Sar</taxon>
        <taxon>Alveolata</taxon>
        <taxon>Apicomplexa</taxon>
        <taxon>Aconoidasida</taxon>
        <taxon>Haemosporida</taxon>
        <taxon>Plasmodiidae</taxon>
        <taxon>Plasmodium</taxon>
        <taxon>Plasmodium (Plasmodium)</taxon>
    </lineage>
</organism>
<dbReference type="InterPro" id="IPR036282">
    <property type="entry name" value="Glutathione-S-Trfase_C_sf"/>
</dbReference>
<gene>
    <name evidence="2" type="primary">tRIP</name>
    <name evidence="2" type="ORF">PMLGA01_120067500</name>
</gene>
<dbReference type="GO" id="GO:0005634">
    <property type="term" value="C:nucleus"/>
    <property type="evidence" value="ECO:0007669"/>
    <property type="project" value="TreeGrafter"/>
</dbReference>
<protein>
    <submittedName>
        <fullName evidence="2">tRNA import protein tRIP, putative</fullName>
    </submittedName>
</protein>
<dbReference type="GO" id="GO:0017101">
    <property type="term" value="C:aminoacyl-tRNA synthetase multienzyme complex"/>
    <property type="evidence" value="ECO:0007669"/>
    <property type="project" value="InterPro"/>
</dbReference>
<reference evidence="2 3" key="1">
    <citation type="submission" date="2016-06" db="EMBL/GenBank/DDBJ databases">
        <authorList>
            <consortium name="Pathogen Informatics"/>
        </authorList>
    </citation>
    <scope>NUCLEOTIDE SEQUENCE [LARGE SCALE GENOMIC DNA]</scope>
    <source>
        <strain evidence="2">PmlGA01</strain>
    </source>
</reference>
<dbReference type="PANTHER" id="PTHR44490">
    <property type="entry name" value="EUKARYOTIC TRANSLATION ELONGATION FACTOR 1 EPSILON-1"/>
    <property type="match status" value="1"/>
</dbReference>